<protein>
    <submittedName>
        <fullName evidence="3">Uncharacterized protein</fullName>
    </submittedName>
</protein>
<name>A0A2N9J8B3_FAGSY</name>
<evidence type="ECO:0000313" key="3">
    <source>
        <dbReference type="EMBL" id="SPD32783.1"/>
    </source>
</evidence>
<dbReference type="PANTHER" id="PTHR33564:SF15">
    <property type="entry name" value="PROTEIN, PUTATIVE-RELATED"/>
    <property type="match status" value="1"/>
</dbReference>
<accession>A0A2N9J8B3</accession>
<keyword evidence="2" id="KW-1133">Transmembrane helix</keyword>
<evidence type="ECO:0000256" key="2">
    <source>
        <dbReference type="SAM" id="Phobius"/>
    </source>
</evidence>
<keyword evidence="2" id="KW-0472">Membrane</keyword>
<sequence>MSSISQGLVLATAMVVSSTVLILTYRRPKTFPPPQLSQNQNSQQPENKILRSCLHSEEKKRERKKKKKVQFAENVKEPSGNGEEYRKVHMNLSKVERSCRNEISTIRGMPENRIALYNGILKDRVQRMQCSF</sequence>
<feature type="transmembrane region" description="Helical" evidence="2">
    <location>
        <begin position="6"/>
        <end position="25"/>
    </location>
</feature>
<feature type="compositionally biased region" description="Low complexity" evidence="1">
    <location>
        <begin position="36"/>
        <end position="45"/>
    </location>
</feature>
<reference evidence="3" key="1">
    <citation type="submission" date="2018-02" db="EMBL/GenBank/DDBJ databases">
        <authorList>
            <person name="Cohen D.B."/>
            <person name="Kent A.D."/>
        </authorList>
    </citation>
    <scope>NUCLEOTIDE SEQUENCE</scope>
</reference>
<keyword evidence="2" id="KW-0812">Transmembrane</keyword>
<evidence type="ECO:0000256" key="1">
    <source>
        <dbReference type="SAM" id="MobiDB-lite"/>
    </source>
</evidence>
<dbReference type="PANTHER" id="PTHR33564">
    <property type="entry name" value="TRANSMEMBRANE PROTEIN"/>
    <property type="match status" value="1"/>
</dbReference>
<dbReference type="AlphaFoldDB" id="A0A2N9J8B3"/>
<organism evidence="3">
    <name type="scientific">Fagus sylvatica</name>
    <name type="common">Beechnut</name>
    <dbReference type="NCBI Taxonomy" id="28930"/>
    <lineage>
        <taxon>Eukaryota</taxon>
        <taxon>Viridiplantae</taxon>
        <taxon>Streptophyta</taxon>
        <taxon>Embryophyta</taxon>
        <taxon>Tracheophyta</taxon>
        <taxon>Spermatophyta</taxon>
        <taxon>Magnoliopsida</taxon>
        <taxon>eudicotyledons</taxon>
        <taxon>Gunneridae</taxon>
        <taxon>Pentapetalae</taxon>
        <taxon>rosids</taxon>
        <taxon>fabids</taxon>
        <taxon>Fagales</taxon>
        <taxon>Fagaceae</taxon>
        <taxon>Fagus</taxon>
    </lineage>
</organism>
<gene>
    <name evidence="3" type="ORF">FSB_LOCUS60665</name>
</gene>
<dbReference type="EMBL" id="OIVN01006421">
    <property type="protein sequence ID" value="SPD32783.1"/>
    <property type="molecule type" value="Genomic_DNA"/>
</dbReference>
<proteinExistence type="predicted"/>
<feature type="region of interest" description="Disordered" evidence="1">
    <location>
        <begin position="28"/>
        <end position="85"/>
    </location>
</feature>